<accession>A0A1Y1VLD3</accession>
<dbReference type="Gene3D" id="6.10.250.1490">
    <property type="match status" value="1"/>
</dbReference>
<dbReference type="PROSITE" id="PS50173">
    <property type="entry name" value="UMUC"/>
    <property type="match status" value="1"/>
</dbReference>
<dbReference type="EMBL" id="MCFH01000004">
    <property type="protein sequence ID" value="ORX58569.1"/>
    <property type="molecule type" value="Genomic_DNA"/>
</dbReference>
<dbReference type="Gene3D" id="3.30.70.270">
    <property type="match status" value="1"/>
</dbReference>
<dbReference type="SUPFAM" id="SSF56672">
    <property type="entry name" value="DNA/RNA polymerases"/>
    <property type="match status" value="1"/>
</dbReference>
<dbReference type="SUPFAM" id="SSF100879">
    <property type="entry name" value="Lesion bypass DNA polymerase (Y-family), little finger domain"/>
    <property type="match status" value="1"/>
</dbReference>
<proteinExistence type="inferred from homology"/>
<feature type="region of interest" description="Disordered" evidence="13">
    <location>
        <begin position="79"/>
        <end position="116"/>
    </location>
</feature>
<dbReference type="GO" id="GO:0046872">
    <property type="term" value="F:metal ion binding"/>
    <property type="evidence" value="ECO:0007669"/>
    <property type="project" value="UniProtKB-KW"/>
</dbReference>
<reference evidence="15 16" key="1">
    <citation type="submission" date="2016-08" db="EMBL/GenBank/DDBJ databases">
        <title>Genomes of anaerobic fungi encode conserved fungal cellulosomes for biomass hydrolysis.</title>
        <authorList>
            <consortium name="DOE Joint Genome Institute"/>
            <person name="Haitjema C.H."/>
            <person name="Gilmore S.P."/>
            <person name="Henske J.K."/>
            <person name="Solomon K.V."/>
            <person name="De Groot R."/>
            <person name="Kuo A."/>
            <person name="Mondo S.J."/>
            <person name="Salamov A.A."/>
            <person name="Labutti K."/>
            <person name="Zhao Z."/>
            <person name="Chiniquy J."/>
            <person name="Barry K."/>
            <person name="Brewer H.M."/>
            <person name="Purvine S.O."/>
            <person name="Wright A.T."/>
            <person name="Boxma B."/>
            <person name="Van Alen T."/>
            <person name="Hackstein J.H."/>
            <person name="Baker S.E."/>
            <person name="Grigoriev I.V."/>
            <person name="O'Malley M.A."/>
        </authorList>
    </citation>
    <scope>NUCLEOTIDE SEQUENCE [LARGE SCALE GENOMIC DNA]</scope>
    <source>
        <strain evidence="16">finn</strain>
    </source>
</reference>
<evidence type="ECO:0000256" key="2">
    <source>
        <dbReference type="ARBA" id="ARBA00010945"/>
    </source>
</evidence>
<dbReference type="Pfam" id="PF11799">
    <property type="entry name" value="IMS_C"/>
    <property type="match status" value="1"/>
</dbReference>
<keyword evidence="10" id="KW-0238">DNA-binding</keyword>
<feature type="region of interest" description="Disordered" evidence="13">
    <location>
        <begin position="594"/>
        <end position="623"/>
    </location>
</feature>
<evidence type="ECO:0000256" key="10">
    <source>
        <dbReference type="ARBA" id="ARBA00023125"/>
    </source>
</evidence>
<organism evidence="15 16">
    <name type="scientific">Piromyces finnis</name>
    <dbReference type="NCBI Taxonomy" id="1754191"/>
    <lineage>
        <taxon>Eukaryota</taxon>
        <taxon>Fungi</taxon>
        <taxon>Fungi incertae sedis</taxon>
        <taxon>Chytridiomycota</taxon>
        <taxon>Chytridiomycota incertae sedis</taxon>
        <taxon>Neocallimastigomycetes</taxon>
        <taxon>Neocallimastigales</taxon>
        <taxon>Neocallimastigaceae</taxon>
        <taxon>Piromyces</taxon>
    </lineage>
</organism>
<feature type="compositionally biased region" description="Low complexity" evidence="13">
    <location>
        <begin position="662"/>
        <end position="683"/>
    </location>
</feature>
<feature type="compositionally biased region" description="Basic and acidic residues" evidence="13">
    <location>
        <begin position="79"/>
        <end position="100"/>
    </location>
</feature>
<evidence type="ECO:0000313" key="16">
    <source>
        <dbReference type="Proteomes" id="UP000193719"/>
    </source>
</evidence>
<feature type="non-terminal residue" evidence="15">
    <location>
        <position position="1031"/>
    </location>
</feature>
<dbReference type="GO" id="GO:0003887">
    <property type="term" value="F:DNA-directed DNA polymerase activity"/>
    <property type="evidence" value="ECO:0007669"/>
    <property type="project" value="InterPro"/>
</dbReference>
<dbReference type="PANTHER" id="PTHR45990:SF1">
    <property type="entry name" value="DNA REPAIR PROTEIN REV1"/>
    <property type="match status" value="1"/>
</dbReference>
<dbReference type="GO" id="GO:0003684">
    <property type="term" value="F:damaged DNA binding"/>
    <property type="evidence" value="ECO:0007669"/>
    <property type="project" value="InterPro"/>
</dbReference>
<dbReference type="FunFam" id="3.30.1490.100:FF:000001">
    <property type="entry name" value="DNA repair protein REV1"/>
    <property type="match status" value="1"/>
</dbReference>
<reference evidence="15 16" key="2">
    <citation type="submission" date="2016-08" db="EMBL/GenBank/DDBJ databases">
        <title>Pervasive Adenine N6-methylation of Active Genes in Fungi.</title>
        <authorList>
            <consortium name="DOE Joint Genome Institute"/>
            <person name="Mondo S.J."/>
            <person name="Dannebaum R.O."/>
            <person name="Kuo R.C."/>
            <person name="Labutti K."/>
            <person name="Haridas S."/>
            <person name="Kuo A."/>
            <person name="Salamov A."/>
            <person name="Ahrendt S.R."/>
            <person name="Lipzen A."/>
            <person name="Sullivan W."/>
            <person name="Andreopoulos W.B."/>
            <person name="Clum A."/>
            <person name="Lindquist E."/>
            <person name="Daum C."/>
            <person name="Ramamoorthy G.K."/>
            <person name="Gryganskyi A."/>
            <person name="Culley D."/>
            <person name="Magnuson J.K."/>
            <person name="James T.Y."/>
            <person name="O'Malley M.A."/>
            <person name="Stajich J.E."/>
            <person name="Spatafora J.W."/>
            <person name="Visel A."/>
            <person name="Grigoriev I.V."/>
        </authorList>
    </citation>
    <scope>NUCLEOTIDE SEQUENCE [LARGE SCALE GENOMIC DNA]</scope>
    <source>
        <strain evidence="16">finn</strain>
    </source>
</reference>
<dbReference type="GO" id="GO:0070987">
    <property type="term" value="P:error-free translesion synthesis"/>
    <property type="evidence" value="ECO:0007669"/>
    <property type="project" value="TreeGrafter"/>
</dbReference>
<dbReference type="GO" id="GO:0017125">
    <property type="term" value="F:deoxycytidyl transferase activity"/>
    <property type="evidence" value="ECO:0007669"/>
    <property type="project" value="TreeGrafter"/>
</dbReference>
<dbReference type="InterPro" id="IPR036775">
    <property type="entry name" value="DNA_pol_Y-fam_lit_finger_sf"/>
</dbReference>
<evidence type="ECO:0000256" key="4">
    <source>
        <dbReference type="ARBA" id="ARBA00022634"/>
    </source>
</evidence>
<feature type="region of interest" description="Disordered" evidence="13">
    <location>
        <begin position="662"/>
        <end position="687"/>
    </location>
</feature>
<dbReference type="PANTHER" id="PTHR45990">
    <property type="entry name" value="DNA REPAIR PROTEIN REV1"/>
    <property type="match status" value="1"/>
</dbReference>
<dbReference type="OrthoDB" id="427711at2759"/>
<evidence type="ECO:0000256" key="7">
    <source>
        <dbReference type="ARBA" id="ARBA00022723"/>
    </source>
</evidence>
<evidence type="ECO:0000256" key="9">
    <source>
        <dbReference type="ARBA" id="ARBA00022842"/>
    </source>
</evidence>
<keyword evidence="7" id="KW-0479">Metal-binding</keyword>
<dbReference type="AlphaFoldDB" id="A0A1Y1VLD3"/>
<feature type="compositionally biased region" description="Basic residues" evidence="13">
    <location>
        <begin position="715"/>
        <end position="725"/>
    </location>
</feature>
<evidence type="ECO:0000256" key="3">
    <source>
        <dbReference type="ARBA" id="ARBA00020399"/>
    </source>
</evidence>
<feature type="region of interest" description="Disordered" evidence="13">
    <location>
        <begin position="802"/>
        <end position="851"/>
    </location>
</feature>
<feature type="compositionally biased region" description="Low complexity" evidence="13">
    <location>
        <begin position="594"/>
        <end position="615"/>
    </location>
</feature>
<dbReference type="Gene3D" id="1.10.150.20">
    <property type="entry name" value="5' to 3' exonuclease, C-terminal subdomain"/>
    <property type="match status" value="1"/>
</dbReference>
<dbReference type="InterPro" id="IPR025527">
    <property type="entry name" value="HUWE1/Rev1_UBM"/>
</dbReference>
<dbReference type="Pfam" id="PF00817">
    <property type="entry name" value="IMS"/>
    <property type="match status" value="1"/>
</dbReference>
<keyword evidence="6" id="KW-0548">Nucleotidyltransferase</keyword>
<feature type="compositionally biased region" description="Acidic residues" evidence="13">
    <location>
        <begin position="101"/>
        <end position="116"/>
    </location>
</feature>
<protein>
    <recommendedName>
        <fullName evidence="3">DNA repair protein REV1</fullName>
    </recommendedName>
</protein>
<keyword evidence="11" id="KW-0234">DNA repair</keyword>
<feature type="region of interest" description="Disordered" evidence="13">
    <location>
        <begin position="715"/>
        <end position="734"/>
    </location>
</feature>
<dbReference type="GO" id="GO:0006281">
    <property type="term" value="P:DNA repair"/>
    <property type="evidence" value="ECO:0007669"/>
    <property type="project" value="UniProtKB-KW"/>
</dbReference>
<dbReference type="GO" id="GO:0005634">
    <property type="term" value="C:nucleus"/>
    <property type="evidence" value="ECO:0007669"/>
    <property type="project" value="UniProtKB-SubCell"/>
</dbReference>
<comment type="caution">
    <text evidence="15">The sequence shown here is derived from an EMBL/GenBank/DDBJ whole genome shotgun (WGS) entry which is preliminary data.</text>
</comment>
<dbReference type="InterPro" id="IPR001126">
    <property type="entry name" value="UmuC"/>
</dbReference>
<dbReference type="InterPro" id="IPR043502">
    <property type="entry name" value="DNA/RNA_pol_sf"/>
</dbReference>
<dbReference type="Pfam" id="PF14377">
    <property type="entry name" value="UBM"/>
    <property type="match status" value="2"/>
</dbReference>
<dbReference type="InterPro" id="IPR017961">
    <property type="entry name" value="DNA_pol_Y-fam_little_finger"/>
</dbReference>
<dbReference type="Gene3D" id="3.30.1490.100">
    <property type="entry name" value="DNA polymerase, Y-family, little finger domain"/>
    <property type="match status" value="1"/>
</dbReference>
<dbReference type="InterPro" id="IPR053848">
    <property type="entry name" value="IMS_HHH_1"/>
</dbReference>
<sequence length="1031" mass="119024">MFLNNFHSNNQNSNYSEIASTAFNNDIINGNESYDDITNSSNQIKYNNNNTFCTNNNEDNEINANINLVSNTNQTLHIINEKKQNKGKKDENEDENKNEIENENENENEIENDENENEINKSLESKWDVKHSSIAPNFIANYYENSRLHYLSLWKNKLKSIINSQINISKFKDYTNKTKFIMHVDMDCFFVSVGLISRPELINKPVGVSHSSGKNSGSDIASCNYVARAFGVKNGMLIAHAKKVCPNLVVIPYEFENYERVTTVLYNVLINNSDNIQAVSCDEAYIEIWLPRTGTEEADIIEKAKSIRAEIKYKTECNASIGISTNLLLARLATKKAKPNGEFYLSPTAPENFIKQFEVSDLPGVGWSIAKRFNDMNINNCGDLQKLSLSTLQKEFGKKTGQKLYNLCRGIDDRELNSESNERRSISAEITWGIRFNNDEQFKKFINDLAIEVSERMKRENKKGQKLTIKLKIRYEDADKPMKRLGHGSCKNMSKSLNLHTYIYKSEDISKYSWNIISSLKPNPKEVRGIGVQLSKLKELSNLHDSQQKLKFNTINNCLSNNNEDNDNNANNDDDNNCNNVKINYSNNSINNYLILNNDNNSSNSSSTSSSNNNNNDDDDNNEIIDMNKEIIDPSVLSELPKEIQEELIQYYNLSKNGIINNNNPQNSNKNNNSVDKINNNNNSPEDIVSTHKADIINNETQHKVYNTLLKVKKERKKRGRKKKNTISVESKNNKSITLSTKKENKINELLPSPSKIDLDVMNELPLTIQEEIIQIYHDKKEKEEKKENSIITLTQFWNNTKSNTNKINTGKKKDNYNNNKNNNSNNDDENSNFNNKISNNNNNNSNNNNSSLQLINVIKNTSPSEFNNQNNNFNKNIIPHSPLLHKHKTIINKKVKNNNSINEENEITNYHDVEELIRQWVELFNDIECDVKSIIFNNNYELYEEVINFIEKIQNKIIESLNWFVKDGNDLTNLMALMSFFERLINNCNIECQWDCSFHYEGKLFYYHLYNTIQKECKKKFEGNRLHIRY</sequence>
<evidence type="ECO:0000256" key="6">
    <source>
        <dbReference type="ARBA" id="ARBA00022695"/>
    </source>
</evidence>
<name>A0A1Y1VLD3_9FUNG</name>
<keyword evidence="8" id="KW-0227">DNA damage</keyword>
<evidence type="ECO:0000256" key="13">
    <source>
        <dbReference type="SAM" id="MobiDB-lite"/>
    </source>
</evidence>
<dbReference type="InterPro" id="IPR043128">
    <property type="entry name" value="Rev_trsase/Diguanyl_cyclase"/>
</dbReference>
<keyword evidence="9" id="KW-0460">Magnesium</keyword>
<evidence type="ECO:0000256" key="8">
    <source>
        <dbReference type="ARBA" id="ARBA00022763"/>
    </source>
</evidence>
<dbReference type="Pfam" id="PF21999">
    <property type="entry name" value="IMS_HHH_1"/>
    <property type="match status" value="1"/>
</dbReference>
<evidence type="ECO:0000256" key="11">
    <source>
        <dbReference type="ARBA" id="ARBA00023204"/>
    </source>
</evidence>
<evidence type="ECO:0000256" key="5">
    <source>
        <dbReference type="ARBA" id="ARBA00022679"/>
    </source>
</evidence>
<keyword evidence="5" id="KW-0808">Transferase</keyword>
<keyword evidence="4" id="KW-0237">DNA synthesis</keyword>
<dbReference type="Proteomes" id="UP000193719">
    <property type="component" value="Unassembled WGS sequence"/>
</dbReference>
<feature type="domain" description="UmuC" evidence="14">
    <location>
        <begin position="181"/>
        <end position="366"/>
    </location>
</feature>
<dbReference type="Gene3D" id="3.40.1170.60">
    <property type="match status" value="1"/>
</dbReference>
<evidence type="ECO:0000256" key="12">
    <source>
        <dbReference type="ARBA" id="ARBA00023242"/>
    </source>
</evidence>
<feature type="compositionally biased region" description="Low complexity" evidence="13">
    <location>
        <begin position="817"/>
        <end position="851"/>
    </location>
</feature>
<keyword evidence="12" id="KW-0539">Nucleus</keyword>
<comment type="similarity">
    <text evidence="2">Belongs to the DNA polymerase type-Y family.</text>
</comment>
<dbReference type="GO" id="GO:0042276">
    <property type="term" value="P:error-prone translesion synthesis"/>
    <property type="evidence" value="ECO:0007669"/>
    <property type="project" value="TreeGrafter"/>
</dbReference>
<keyword evidence="16" id="KW-1185">Reference proteome</keyword>
<dbReference type="STRING" id="1754191.A0A1Y1VLD3"/>
<comment type="subcellular location">
    <subcellularLocation>
        <location evidence="1">Nucleus</location>
    </subcellularLocation>
</comment>
<evidence type="ECO:0000313" key="15">
    <source>
        <dbReference type="EMBL" id="ORX58569.1"/>
    </source>
</evidence>
<evidence type="ECO:0000259" key="14">
    <source>
        <dbReference type="PROSITE" id="PS50173"/>
    </source>
</evidence>
<gene>
    <name evidence="15" type="ORF">BCR36DRAFT_409079</name>
</gene>
<evidence type="ECO:0000256" key="1">
    <source>
        <dbReference type="ARBA" id="ARBA00004123"/>
    </source>
</evidence>
<dbReference type="Gene3D" id="6.10.250.1630">
    <property type="match status" value="2"/>
</dbReference>